<dbReference type="PANTHER" id="PTHR47572:SF4">
    <property type="entry name" value="LACTONASE DRP35"/>
    <property type="match status" value="1"/>
</dbReference>
<evidence type="ECO:0000256" key="2">
    <source>
        <dbReference type="PIRSR" id="PIRSR605511-1"/>
    </source>
</evidence>
<keyword evidence="3" id="KW-0862">Zinc</keyword>
<accession>A0A1F6CIJ4</accession>
<evidence type="ECO:0000256" key="1">
    <source>
        <dbReference type="ARBA" id="ARBA00022801"/>
    </source>
</evidence>
<feature type="binding site" evidence="3">
    <location>
        <position position="204"/>
    </location>
    <ligand>
        <name>a divalent metal cation</name>
        <dbReference type="ChEBI" id="CHEBI:60240"/>
    </ligand>
</feature>
<dbReference type="GO" id="GO:0016787">
    <property type="term" value="F:hydrolase activity"/>
    <property type="evidence" value="ECO:0007669"/>
    <property type="project" value="UniProtKB-KW"/>
</dbReference>
<keyword evidence="3" id="KW-0479">Metal-binding</keyword>
<protein>
    <submittedName>
        <fullName evidence="5">Gluconolactonase</fullName>
    </submittedName>
</protein>
<dbReference type="PRINTS" id="PR01790">
    <property type="entry name" value="SMP30FAMILY"/>
</dbReference>
<dbReference type="InterPro" id="IPR011042">
    <property type="entry name" value="6-blade_b-propeller_TolB-like"/>
</dbReference>
<dbReference type="InterPro" id="IPR005511">
    <property type="entry name" value="SMP-30"/>
</dbReference>
<feature type="domain" description="SMP-30/Gluconolactonase/LRE-like region" evidence="4">
    <location>
        <begin position="10"/>
        <end position="258"/>
    </location>
</feature>
<feature type="active site" description="Proton donor/acceptor" evidence="2">
    <location>
        <position position="204"/>
    </location>
</feature>
<feature type="binding site" evidence="3">
    <location>
        <position position="154"/>
    </location>
    <ligand>
        <name>a divalent metal cation</name>
        <dbReference type="ChEBI" id="CHEBI:60240"/>
    </ligand>
</feature>
<dbReference type="Pfam" id="PF08450">
    <property type="entry name" value="SGL"/>
    <property type="match status" value="1"/>
</dbReference>
<feature type="binding site" evidence="3">
    <location>
        <position position="101"/>
    </location>
    <ligand>
        <name>substrate</name>
    </ligand>
</feature>
<name>A0A1F6CIJ4_HANXR</name>
<dbReference type="Gene3D" id="2.120.10.30">
    <property type="entry name" value="TolB, C-terminal domain"/>
    <property type="match status" value="1"/>
</dbReference>
<organism evidence="5 6">
    <name type="scientific">Handelsmanbacteria sp. (strain RIFCSPLOWO2_12_FULL_64_10)</name>
    <dbReference type="NCBI Taxonomy" id="1817868"/>
    <lineage>
        <taxon>Bacteria</taxon>
        <taxon>Candidatus Handelsmaniibacteriota</taxon>
    </lineage>
</organism>
<dbReference type="SUPFAM" id="SSF63829">
    <property type="entry name" value="Calcium-dependent phosphotriesterase"/>
    <property type="match status" value="1"/>
</dbReference>
<dbReference type="EMBL" id="MFKF01000241">
    <property type="protein sequence ID" value="OGG48985.1"/>
    <property type="molecule type" value="Genomic_DNA"/>
</dbReference>
<gene>
    <name evidence="5" type="ORF">A3F84_08250</name>
</gene>
<dbReference type="Proteomes" id="UP000178606">
    <property type="component" value="Unassembled WGS sequence"/>
</dbReference>
<comment type="caution">
    <text evidence="5">The sequence shown here is derived from an EMBL/GenBank/DDBJ whole genome shotgun (WGS) entry which is preliminary data.</text>
</comment>
<dbReference type="GO" id="GO:0046872">
    <property type="term" value="F:metal ion binding"/>
    <property type="evidence" value="ECO:0007669"/>
    <property type="project" value="UniProtKB-KW"/>
</dbReference>
<reference evidence="5 6" key="1">
    <citation type="journal article" date="2016" name="Nat. Commun.">
        <title>Thousands of microbial genomes shed light on interconnected biogeochemical processes in an aquifer system.</title>
        <authorList>
            <person name="Anantharaman K."/>
            <person name="Brown C.T."/>
            <person name="Hug L.A."/>
            <person name="Sharon I."/>
            <person name="Castelle C.J."/>
            <person name="Probst A.J."/>
            <person name="Thomas B.C."/>
            <person name="Singh A."/>
            <person name="Wilkins M.J."/>
            <person name="Karaoz U."/>
            <person name="Brodie E.L."/>
            <person name="Williams K.H."/>
            <person name="Hubbard S.S."/>
            <person name="Banfield J.F."/>
        </authorList>
    </citation>
    <scope>NUCLEOTIDE SEQUENCE [LARGE SCALE GENOMIC DNA]</scope>
    <source>
        <strain evidence="6">RIFCSPLOWO2_12_FULL_64_10</strain>
    </source>
</reference>
<proteinExistence type="predicted"/>
<dbReference type="PANTHER" id="PTHR47572">
    <property type="entry name" value="LIPOPROTEIN-RELATED"/>
    <property type="match status" value="1"/>
</dbReference>
<evidence type="ECO:0000259" key="4">
    <source>
        <dbReference type="Pfam" id="PF08450"/>
    </source>
</evidence>
<keyword evidence="1" id="KW-0378">Hydrolase</keyword>
<comment type="cofactor">
    <cofactor evidence="3">
        <name>Zn(2+)</name>
        <dbReference type="ChEBI" id="CHEBI:29105"/>
    </cofactor>
    <text evidence="3">Binds 1 divalent metal cation per subunit.</text>
</comment>
<dbReference type="InterPro" id="IPR013658">
    <property type="entry name" value="SGL"/>
</dbReference>
<feature type="binding site" evidence="3">
    <location>
        <position position="12"/>
    </location>
    <ligand>
        <name>a divalent metal cation</name>
        <dbReference type="ChEBI" id="CHEBI:60240"/>
    </ligand>
</feature>
<evidence type="ECO:0000313" key="6">
    <source>
        <dbReference type="Proteomes" id="UP000178606"/>
    </source>
</evidence>
<evidence type="ECO:0000256" key="3">
    <source>
        <dbReference type="PIRSR" id="PIRSR605511-2"/>
    </source>
</evidence>
<evidence type="ECO:0000313" key="5">
    <source>
        <dbReference type="EMBL" id="OGG48985.1"/>
    </source>
</evidence>
<sequence length="275" mass="30790">MEHLATGFRFTEGPVWLKDERCLLFSDIPSNRIVRYRLGEDGPHITTHRHPSGNANGNTLDRQGRLVSCEHSGRRVSRTETDGRMTPVASYYNDRRLNSPNDVVVRSDGAVYFTDPPYGLKNYTEGKELAFNGVYRVAPDGTIALLTEDFERPNGLAFSPDESILYVDDSAHRHIRAFDVRADGTLANGRLFLDMQHEDKGSPDGMKVDAEGNVWCTGPGAIWLITPDGRALGRIVCPEQPANLAWGDDDWRSLYITARTSLYRLRVEVQGVQIP</sequence>
<dbReference type="AlphaFoldDB" id="A0A1F6CIJ4"/>
<dbReference type="InterPro" id="IPR051262">
    <property type="entry name" value="SMP-30/CGR1_Lactonase"/>
</dbReference>